<reference evidence="2 3" key="1">
    <citation type="submission" date="2011-02" db="EMBL/GenBank/DDBJ databases">
        <title>The Genome Sequence of Sphaeroforma arctica JP610.</title>
        <authorList>
            <consortium name="The Broad Institute Genome Sequencing Platform"/>
            <person name="Russ C."/>
            <person name="Cuomo C."/>
            <person name="Young S.K."/>
            <person name="Zeng Q."/>
            <person name="Gargeya S."/>
            <person name="Alvarado L."/>
            <person name="Berlin A."/>
            <person name="Chapman S.B."/>
            <person name="Chen Z."/>
            <person name="Freedman E."/>
            <person name="Gellesch M."/>
            <person name="Goldberg J."/>
            <person name="Griggs A."/>
            <person name="Gujja S."/>
            <person name="Heilman E."/>
            <person name="Heiman D."/>
            <person name="Howarth C."/>
            <person name="Mehta T."/>
            <person name="Neiman D."/>
            <person name="Pearson M."/>
            <person name="Roberts A."/>
            <person name="Saif S."/>
            <person name="Shea T."/>
            <person name="Shenoy N."/>
            <person name="Sisk P."/>
            <person name="Stolte C."/>
            <person name="Sykes S."/>
            <person name="White J."/>
            <person name="Yandava C."/>
            <person name="Burger G."/>
            <person name="Gray M.W."/>
            <person name="Holland P.W.H."/>
            <person name="King N."/>
            <person name="Lang F.B.F."/>
            <person name="Roger A.J."/>
            <person name="Ruiz-Trillo I."/>
            <person name="Haas B."/>
            <person name="Nusbaum C."/>
            <person name="Birren B."/>
        </authorList>
    </citation>
    <scope>NUCLEOTIDE SEQUENCE [LARGE SCALE GENOMIC DNA]</scope>
    <source>
        <strain evidence="2 3">JP610</strain>
    </source>
</reference>
<feature type="region of interest" description="Disordered" evidence="1">
    <location>
        <begin position="200"/>
        <end position="251"/>
    </location>
</feature>
<protein>
    <submittedName>
        <fullName evidence="2">Uncharacterized protein</fullName>
    </submittedName>
</protein>
<dbReference type="GeneID" id="25903486"/>
<proteinExistence type="predicted"/>
<evidence type="ECO:0000313" key="3">
    <source>
        <dbReference type="Proteomes" id="UP000054560"/>
    </source>
</evidence>
<gene>
    <name evidence="2" type="ORF">SARC_02982</name>
</gene>
<evidence type="ECO:0000313" key="2">
    <source>
        <dbReference type="EMBL" id="KNC84807.1"/>
    </source>
</evidence>
<dbReference type="AlphaFoldDB" id="A0A0L0G6Z9"/>
<evidence type="ECO:0000256" key="1">
    <source>
        <dbReference type="SAM" id="MobiDB-lite"/>
    </source>
</evidence>
<keyword evidence="3" id="KW-1185">Reference proteome</keyword>
<sequence length="374" mass="41277">MVAKRRFSDDDGASASIAKPLTDSDMAESDPTSVKRQKKKQDATDTNNGASGKAKAPLTDAMRAKIKANPGQKERGLRKKALKKSTVELELKVDEYYKKSGFDRMTLRHSQAALLWCVSDGRNPNEWLFLKNMSLINKYMTIVIDGLTVDLYTKYGTNCPNLVNLNLMMGLLFPPSSQTNQRPINHKNKSKVFNKASAVTNTTGESTNVAQPDSSSVKEEISSSTAETHTATEDASTSATETTSTTTTTTTTAATVSNNKVARISKEKAIMEDYASEVLNSYFYAGIPAMRRKKLEAEKKFLEDKARRESGEAKKSTELPPNSHYILTREELTMNQFPSWYPGWTGEMLTPGAILPDMKGYQGTHKVVGDGTLR</sequence>
<organism evidence="2 3">
    <name type="scientific">Sphaeroforma arctica JP610</name>
    <dbReference type="NCBI Taxonomy" id="667725"/>
    <lineage>
        <taxon>Eukaryota</taxon>
        <taxon>Ichthyosporea</taxon>
        <taxon>Ichthyophonida</taxon>
        <taxon>Sphaeroforma</taxon>
    </lineage>
</organism>
<feature type="compositionally biased region" description="Low complexity" evidence="1">
    <location>
        <begin position="222"/>
        <end position="251"/>
    </location>
</feature>
<dbReference type="Proteomes" id="UP000054560">
    <property type="component" value="Unassembled WGS sequence"/>
</dbReference>
<dbReference type="EMBL" id="KQ241739">
    <property type="protein sequence ID" value="KNC84807.1"/>
    <property type="molecule type" value="Genomic_DNA"/>
</dbReference>
<feature type="region of interest" description="Disordered" evidence="1">
    <location>
        <begin position="1"/>
        <end position="61"/>
    </location>
</feature>
<dbReference type="RefSeq" id="XP_014158709.1">
    <property type="nucleotide sequence ID" value="XM_014303234.1"/>
</dbReference>
<accession>A0A0L0G6Z9</accession>
<name>A0A0L0G6Z9_9EUKA</name>
<feature type="compositionally biased region" description="Polar residues" evidence="1">
    <location>
        <begin position="200"/>
        <end position="213"/>
    </location>
</feature>